<dbReference type="SUPFAM" id="SSF54427">
    <property type="entry name" value="NTF2-like"/>
    <property type="match status" value="1"/>
</dbReference>
<keyword evidence="3" id="KW-1185">Reference proteome</keyword>
<name>A0A841JAU1_9SPHN</name>
<evidence type="ECO:0000313" key="2">
    <source>
        <dbReference type="EMBL" id="MBB6125251.1"/>
    </source>
</evidence>
<reference evidence="2 3" key="1">
    <citation type="submission" date="2020-08" db="EMBL/GenBank/DDBJ databases">
        <title>Genomic Encyclopedia of Type Strains, Phase IV (KMG-IV): sequencing the most valuable type-strain genomes for metagenomic binning, comparative biology and taxonomic classification.</title>
        <authorList>
            <person name="Goeker M."/>
        </authorList>
    </citation>
    <scope>NUCLEOTIDE SEQUENCE [LARGE SCALE GENOMIC DNA]</scope>
    <source>
        <strain evidence="2 3">DSM 102255</strain>
    </source>
</reference>
<dbReference type="Pfam" id="PF13577">
    <property type="entry name" value="SnoaL_4"/>
    <property type="match status" value="1"/>
</dbReference>
<dbReference type="AlphaFoldDB" id="A0A841JAU1"/>
<dbReference type="EMBL" id="JACIJP010000006">
    <property type="protein sequence ID" value="MBB6125251.1"/>
    <property type="molecule type" value="Genomic_DNA"/>
</dbReference>
<organism evidence="2 3">
    <name type="scientific">Sphingobium subterraneum</name>
    <dbReference type="NCBI Taxonomy" id="627688"/>
    <lineage>
        <taxon>Bacteria</taxon>
        <taxon>Pseudomonadati</taxon>
        <taxon>Pseudomonadota</taxon>
        <taxon>Alphaproteobacteria</taxon>
        <taxon>Sphingomonadales</taxon>
        <taxon>Sphingomonadaceae</taxon>
        <taxon>Sphingobium</taxon>
    </lineage>
</organism>
<evidence type="ECO:0000313" key="3">
    <source>
        <dbReference type="Proteomes" id="UP000552700"/>
    </source>
</evidence>
<dbReference type="InterPro" id="IPR037401">
    <property type="entry name" value="SnoaL-like"/>
</dbReference>
<gene>
    <name evidence="2" type="ORF">FHS92_003012</name>
</gene>
<dbReference type="InterPro" id="IPR032710">
    <property type="entry name" value="NTF2-like_dom_sf"/>
</dbReference>
<dbReference type="Proteomes" id="UP000552700">
    <property type="component" value="Unassembled WGS sequence"/>
</dbReference>
<comment type="caution">
    <text evidence="2">The sequence shown here is derived from an EMBL/GenBank/DDBJ whole genome shotgun (WGS) entry which is preliminary data.</text>
</comment>
<protein>
    <recommendedName>
        <fullName evidence="1">SnoaL-like domain-containing protein</fullName>
    </recommendedName>
</protein>
<proteinExistence type="predicted"/>
<evidence type="ECO:0000259" key="1">
    <source>
        <dbReference type="Pfam" id="PF13577"/>
    </source>
</evidence>
<dbReference type="Gene3D" id="3.10.450.50">
    <property type="match status" value="1"/>
</dbReference>
<feature type="domain" description="SnoaL-like" evidence="1">
    <location>
        <begin position="7"/>
        <end position="131"/>
    </location>
</feature>
<dbReference type="RefSeq" id="WP_184081560.1">
    <property type="nucleotide sequence ID" value="NZ_JACIJP010000006.1"/>
</dbReference>
<sequence length="206" mass="23218">MLSYEQEAMDKMMIAQQVAAWGIHRDAGNWAPLRDIWTEDGTIEVTWFKGTADEFIAASKELTENPNRQPFNQHLFCGSVIEINGKHAVSEARGEVLIRLPCHGVLCDITSVVRFYDFFLKTDNGWKMTKRVGVFDKDMIAPVKYGEKLDIDMERWSSLPAAFRNIAYCLSQMGIDMNLKLPAPGSPEEAALYKEGAEWLAQGAHS</sequence>
<accession>A0A841JAU1</accession>